<keyword evidence="1" id="KW-0732">Signal</keyword>
<proteinExistence type="predicted"/>
<gene>
    <name evidence="2" type="ORF">BJY01DRAFT_254375</name>
</gene>
<accession>A0ABR4IU35</accession>
<evidence type="ECO:0000313" key="3">
    <source>
        <dbReference type="Proteomes" id="UP001610446"/>
    </source>
</evidence>
<dbReference type="EMBL" id="JBFXLU010000289">
    <property type="protein sequence ID" value="KAL2831260.1"/>
    <property type="molecule type" value="Genomic_DNA"/>
</dbReference>
<comment type="caution">
    <text evidence="2">The sequence shown here is derived from an EMBL/GenBank/DDBJ whole genome shotgun (WGS) entry which is preliminary data.</text>
</comment>
<sequence>MFKSLALVLLAYTSSAIATDNANTDTVLAATTLPDDTISHTETYYGPTGSSSIIPPDHLEPTGGHVQTTPPWWSHPIATPTASPSIILPPGSSTSDTTSTTTTVGDPEFTGAARALDMPVYAAVGVLVAGLIV</sequence>
<feature type="chain" id="PRO_5047090541" description="GPI anchored protein" evidence="1">
    <location>
        <begin position="19"/>
        <end position="133"/>
    </location>
</feature>
<evidence type="ECO:0008006" key="4">
    <source>
        <dbReference type="Google" id="ProtNLM"/>
    </source>
</evidence>
<keyword evidence="3" id="KW-1185">Reference proteome</keyword>
<name>A0ABR4IU35_9EURO</name>
<dbReference type="Proteomes" id="UP001610446">
    <property type="component" value="Unassembled WGS sequence"/>
</dbReference>
<protein>
    <recommendedName>
        <fullName evidence="4">GPI anchored protein</fullName>
    </recommendedName>
</protein>
<feature type="signal peptide" evidence="1">
    <location>
        <begin position="1"/>
        <end position="18"/>
    </location>
</feature>
<organism evidence="2 3">
    <name type="scientific">Aspergillus pseudoustus</name>
    <dbReference type="NCBI Taxonomy" id="1810923"/>
    <lineage>
        <taxon>Eukaryota</taxon>
        <taxon>Fungi</taxon>
        <taxon>Dikarya</taxon>
        <taxon>Ascomycota</taxon>
        <taxon>Pezizomycotina</taxon>
        <taxon>Eurotiomycetes</taxon>
        <taxon>Eurotiomycetidae</taxon>
        <taxon>Eurotiales</taxon>
        <taxon>Aspergillaceae</taxon>
        <taxon>Aspergillus</taxon>
        <taxon>Aspergillus subgen. Nidulantes</taxon>
    </lineage>
</organism>
<reference evidence="2 3" key="1">
    <citation type="submission" date="2024-07" db="EMBL/GenBank/DDBJ databases">
        <title>Section-level genome sequencing and comparative genomics of Aspergillus sections Usti and Cavernicolus.</title>
        <authorList>
            <consortium name="Lawrence Berkeley National Laboratory"/>
            <person name="Nybo J.L."/>
            <person name="Vesth T.C."/>
            <person name="Theobald S."/>
            <person name="Frisvad J.C."/>
            <person name="Larsen T.O."/>
            <person name="Kjaerboelling I."/>
            <person name="Rothschild-Mancinelli K."/>
            <person name="Lyhne E.K."/>
            <person name="Kogle M.E."/>
            <person name="Barry K."/>
            <person name="Clum A."/>
            <person name="Na H."/>
            <person name="Ledsgaard L."/>
            <person name="Lin J."/>
            <person name="Lipzen A."/>
            <person name="Kuo A."/>
            <person name="Riley R."/>
            <person name="Mondo S."/>
            <person name="Labutti K."/>
            <person name="Haridas S."/>
            <person name="Pangalinan J."/>
            <person name="Salamov A.A."/>
            <person name="Simmons B.A."/>
            <person name="Magnuson J.K."/>
            <person name="Chen J."/>
            <person name="Drula E."/>
            <person name="Henrissat B."/>
            <person name="Wiebenga A."/>
            <person name="Lubbers R.J."/>
            <person name="Gomes A.C."/>
            <person name="Makela M.R."/>
            <person name="Stajich J."/>
            <person name="Grigoriev I.V."/>
            <person name="Mortensen U.H."/>
            <person name="De Vries R.P."/>
            <person name="Baker S.E."/>
            <person name="Andersen M.R."/>
        </authorList>
    </citation>
    <scope>NUCLEOTIDE SEQUENCE [LARGE SCALE GENOMIC DNA]</scope>
    <source>
        <strain evidence="2 3">CBS 123904</strain>
    </source>
</reference>
<evidence type="ECO:0000313" key="2">
    <source>
        <dbReference type="EMBL" id="KAL2831260.1"/>
    </source>
</evidence>
<evidence type="ECO:0000256" key="1">
    <source>
        <dbReference type="SAM" id="SignalP"/>
    </source>
</evidence>